<dbReference type="EMBL" id="QEKW01000006">
    <property type="protein sequence ID" value="PVZ09540.1"/>
    <property type="molecule type" value="Genomic_DNA"/>
</dbReference>
<sequence length="437" mass="47220">MSVHSTWSTLFPDLVPPCPVVTVASSREPFTNNLRGLSRGRPRAPVRLGTVAPFSALSPRGNQVSGLRVLVVTSYGDHTALTGGRLRRENVVLGLRESGHVVERVTVSARPGPRSAVGAARLAATSGFRRRARSADVVVLADVFCLPTMPVLRRLGVPVLVDLVDSPYRLVGSAPRVSWRDRISAFAQEAQLVPVMQVLLPMADRVTYISDEDVRVDAGRVRRMPATSIVPNGVDTGLMNEEPLAPPDDGYIAWLADWDYPPNRESLQWFVHEVGPHLPDALLRLVRLFGHGDPWPRAIADEPTRRVAALVERAGFVDDLADVYRGARAVIAPVTRGAGVNNKVVEPLAAGRPLLTTSVGVRGLPDAVRDVVRVADDGSRFALYLTEMAAEDWDRDGAAAGRGSVAIMSWRRSAEAMNVALHAVVAEAVSRQGPVSR</sequence>
<comment type="caution">
    <text evidence="1">The sequence shown here is derived from an EMBL/GenBank/DDBJ whole genome shotgun (WGS) entry which is preliminary data.</text>
</comment>
<keyword evidence="2" id="KW-1185">Reference proteome</keyword>
<evidence type="ECO:0000313" key="2">
    <source>
        <dbReference type="Proteomes" id="UP000245639"/>
    </source>
</evidence>
<reference evidence="1 2" key="1">
    <citation type="submission" date="2018-04" db="EMBL/GenBank/DDBJ databases">
        <title>Genomic Encyclopedia of Type Strains, Phase IV (KMG-IV): sequencing the most valuable type-strain genomes for metagenomic binning, comparative biology and taxonomic classification.</title>
        <authorList>
            <person name="Goeker M."/>
        </authorList>
    </citation>
    <scope>NUCLEOTIDE SEQUENCE [LARGE SCALE GENOMIC DNA]</scope>
    <source>
        <strain evidence="1 2">DSM 45771</strain>
    </source>
</reference>
<dbReference type="Pfam" id="PF13692">
    <property type="entry name" value="Glyco_trans_1_4"/>
    <property type="match status" value="1"/>
</dbReference>
<accession>A0A2U1FC37</accession>
<dbReference type="SUPFAM" id="SSF53756">
    <property type="entry name" value="UDP-Glycosyltransferase/glycogen phosphorylase"/>
    <property type="match status" value="1"/>
</dbReference>
<keyword evidence="1" id="KW-0808">Transferase</keyword>
<gene>
    <name evidence="1" type="ORF">C8D89_106204</name>
</gene>
<dbReference type="Gene3D" id="3.40.50.2000">
    <property type="entry name" value="Glycogen Phosphorylase B"/>
    <property type="match status" value="2"/>
</dbReference>
<dbReference type="Proteomes" id="UP000245639">
    <property type="component" value="Unassembled WGS sequence"/>
</dbReference>
<proteinExistence type="predicted"/>
<evidence type="ECO:0000313" key="1">
    <source>
        <dbReference type="EMBL" id="PVZ09540.1"/>
    </source>
</evidence>
<name>A0A2U1FC37_9PSEU</name>
<dbReference type="GO" id="GO:0016740">
    <property type="term" value="F:transferase activity"/>
    <property type="evidence" value="ECO:0007669"/>
    <property type="project" value="UniProtKB-KW"/>
</dbReference>
<organism evidence="1 2">
    <name type="scientific">Actinomycetospora cinnamomea</name>
    <dbReference type="NCBI Taxonomy" id="663609"/>
    <lineage>
        <taxon>Bacteria</taxon>
        <taxon>Bacillati</taxon>
        <taxon>Actinomycetota</taxon>
        <taxon>Actinomycetes</taxon>
        <taxon>Pseudonocardiales</taxon>
        <taxon>Pseudonocardiaceae</taxon>
        <taxon>Actinomycetospora</taxon>
    </lineage>
</organism>
<dbReference type="AlphaFoldDB" id="A0A2U1FC37"/>
<protein>
    <submittedName>
        <fullName evidence="1">Glycosyltransferase involved in cell wall biosynthesis</fullName>
    </submittedName>
</protein>